<evidence type="ECO:0000313" key="2">
    <source>
        <dbReference type="EMBL" id="MBT1710130.1"/>
    </source>
</evidence>
<dbReference type="InterPro" id="IPR003961">
    <property type="entry name" value="FN3_dom"/>
</dbReference>
<evidence type="ECO:0000313" key="3">
    <source>
        <dbReference type="Proteomes" id="UP001319080"/>
    </source>
</evidence>
<dbReference type="Gene3D" id="2.60.40.4070">
    <property type="match status" value="1"/>
</dbReference>
<dbReference type="InterPro" id="IPR013783">
    <property type="entry name" value="Ig-like_fold"/>
</dbReference>
<dbReference type="SUPFAM" id="SSF49265">
    <property type="entry name" value="Fibronectin type III"/>
    <property type="match status" value="1"/>
</dbReference>
<organism evidence="2 3">
    <name type="scientific">Dawidia cretensis</name>
    <dbReference type="NCBI Taxonomy" id="2782350"/>
    <lineage>
        <taxon>Bacteria</taxon>
        <taxon>Pseudomonadati</taxon>
        <taxon>Bacteroidota</taxon>
        <taxon>Cytophagia</taxon>
        <taxon>Cytophagales</taxon>
        <taxon>Chryseotaleaceae</taxon>
        <taxon>Dawidia</taxon>
    </lineage>
</organism>
<evidence type="ECO:0000259" key="1">
    <source>
        <dbReference type="SMART" id="SM00060"/>
    </source>
</evidence>
<feature type="domain" description="Fibronectin type-III" evidence="1">
    <location>
        <begin position="523"/>
        <end position="714"/>
    </location>
</feature>
<protein>
    <submittedName>
        <fullName evidence="2">Gliding motility-associated C-terminal domain-containing protein</fullName>
    </submittedName>
</protein>
<dbReference type="Pfam" id="PF13585">
    <property type="entry name" value="CHU_C"/>
    <property type="match status" value="1"/>
</dbReference>
<name>A0AAP2GV98_9BACT</name>
<comment type="caution">
    <text evidence="2">The sequence shown here is derived from an EMBL/GenBank/DDBJ whole genome shotgun (WGS) entry which is preliminary data.</text>
</comment>
<sequence length="976" mass="108548">MLVNKSALQGSLLLLLVIFCLLFPGGPAYATHLRAGNIRLTRVGDCGSGGGITYAVRIEVYINTKDTDVLFGGPNDYLDFGDRSARVNVPEIRPNDPRYSTKGMPPGTAYVYFEINHYFDVGTYTVSYVEEYRNAGILNMDSPVQTPFYLETQVVVDPYLGCNTPVHLGQPPLGRACTGVAWFHNPQAVDPDGIDSISYQMVVPYRDRGASVFNYQSPAAAKFYTQYAQGNEAGTGIPTFTIDQSGNVVWDAPGMVGEYNIAFIVIDWRRKTDGTYQQVGFVRRDMQIVVEDCDNKRPELIIPEDICVTAGDKIQEYINAYDLDSPPDDVRITATSEVFSLRESPATFSPTIFQKSPAYAGFTWYTRCEHVREQPYTLYFKAEDTFGLAVYKAWRITVVGPALIWNDAQLNAARRTATLKWDRYTCQNAETIQLWRKVGGTNFQPDHCETGMPPGLGYTLIDTVSARLSPNESTGQYVDTNNGMGLAPGARYCYRLVAVYPRPGGGESYVSQEICVGPVLADVPIITNVSVERTDTQDGLVRVSWKKPFDVDPAVYPPPYEYRVYRGMGFDRANDSTLVATLLGDTTYLDGGLNTELNVYNYNILGYCTKKSPQSGNDTILLLGSSAWASSVRAGSTSQKDQITLGWSAHVPWSNQIEAHPYHYIFRGGAEDAEDQLRLVDSVNVTAGGLQYVDRGLTPGTTYCYRIMTRGGYGNPQRIPEPLENYSQRICVQPGDTLAPCTPVLTVSLLDCERLSVATLCIARPGTYANTLQWEPGEAGVCISDIQYYRIYWTATWGGAYTLLEQVAATERMFVHEGLSSYAACYRISAVDYSGNESDLSDAVCNDNCPNYMLPNVFSPNGDAANPVFSAYSLRDYTCASDDCAVPEHLKNGCARFVKTVRFKVFNRWGREVYSYTGDYRDDINSIYIDWDGRDKNGSLLSPAVYYYSAEVTFDVLDPRKSVKRYKGWVHLLNEP</sequence>
<dbReference type="RefSeq" id="WP_254085707.1">
    <property type="nucleotide sequence ID" value="NZ_JAHESE010000019.1"/>
</dbReference>
<gene>
    <name evidence="2" type="ORF">KK062_17925</name>
</gene>
<reference evidence="2 3" key="1">
    <citation type="submission" date="2021-05" db="EMBL/GenBank/DDBJ databases">
        <title>A Polyphasic approach of four new species of the genus Ohtaekwangia: Ohtaekwangia histidinii sp. nov., Ohtaekwangia cretensis sp. nov., Ohtaekwangia indiensis sp. nov., Ohtaekwangia reichenbachii sp. nov. from diverse environment.</title>
        <authorList>
            <person name="Octaviana S."/>
        </authorList>
    </citation>
    <scope>NUCLEOTIDE SEQUENCE [LARGE SCALE GENOMIC DNA]</scope>
    <source>
        <strain evidence="2 3">PWU5</strain>
    </source>
</reference>
<dbReference type="InterPro" id="IPR036116">
    <property type="entry name" value="FN3_sf"/>
</dbReference>
<dbReference type="EMBL" id="JAHESE010000019">
    <property type="protein sequence ID" value="MBT1710130.1"/>
    <property type="molecule type" value="Genomic_DNA"/>
</dbReference>
<accession>A0AAP2GV98</accession>
<keyword evidence="3" id="KW-1185">Reference proteome</keyword>
<proteinExistence type="predicted"/>
<feature type="domain" description="Fibronectin type-III" evidence="1">
    <location>
        <begin position="401"/>
        <end position="506"/>
    </location>
</feature>
<dbReference type="SMART" id="SM00060">
    <property type="entry name" value="FN3"/>
    <property type="match status" value="2"/>
</dbReference>
<dbReference type="Gene3D" id="2.60.40.10">
    <property type="entry name" value="Immunoglobulins"/>
    <property type="match status" value="2"/>
</dbReference>
<dbReference type="Proteomes" id="UP001319080">
    <property type="component" value="Unassembled WGS sequence"/>
</dbReference>
<dbReference type="AlphaFoldDB" id="A0AAP2GV98"/>